<evidence type="ECO:0000313" key="2">
    <source>
        <dbReference type="EMBL" id="KAF0908809.1"/>
    </source>
</evidence>
<dbReference type="OrthoDB" id="711960at2759"/>
<sequence length="99" mass="11141">MERQPTGEADEGEDVAAIVKEVDREDRHAREDEENLDAEDDENADEKDDDDTSEPTSRNRELAGYIAENELHNSVWFYGEGPINLVAMFATKSALQDVV</sequence>
<accession>A0A6G1D8T6</accession>
<proteinExistence type="predicted"/>
<feature type="compositionally biased region" description="Acidic residues" evidence="1">
    <location>
        <begin position="32"/>
        <end position="53"/>
    </location>
</feature>
<dbReference type="EMBL" id="SPHZ02000007">
    <property type="protein sequence ID" value="KAF0908809.1"/>
    <property type="molecule type" value="Genomic_DNA"/>
</dbReference>
<protein>
    <submittedName>
        <fullName evidence="2">Uncharacterized protein</fullName>
    </submittedName>
</protein>
<dbReference type="AlphaFoldDB" id="A0A6G1D8T6"/>
<feature type="region of interest" description="Disordered" evidence="1">
    <location>
        <begin position="1"/>
        <end position="62"/>
    </location>
</feature>
<feature type="compositionally biased region" description="Basic and acidic residues" evidence="1">
    <location>
        <begin position="20"/>
        <end position="31"/>
    </location>
</feature>
<evidence type="ECO:0000256" key="1">
    <source>
        <dbReference type="SAM" id="MobiDB-lite"/>
    </source>
</evidence>
<reference evidence="2 3" key="1">
    <citation type="submission" date="2019-11" db="EMBL/GenBank/DDBJ databases">
        <title>Whole genome sequence of Oryza granulata.</title>
        <authorList>
            <person name="Li W."/>
        </authorList>
    </citation>
    <scope>NUCLEOTIDE SEQUENCE [LARGE SCALE GENOMIC DNA]</scope>
    <source>
        <strain evidence="3">cv. Menghai</strain>
        <tissue evidence="2">Leaf</tissue>
    </source>
</reference>
<organism evidence="2 3">
    <name type="scientific">Oryza meyeriana var. granulata</name>
    <dbReference type="NCBI Taxonomy" id="110450"/>
    <lineage>
        <taxon>Eukaryota</taxon>
        <taxon>Viridiplantae</taxon>
        <taxon>Streptophyta</taxon>
        <taxon>Embryophyta</taxon>
        <taxon>Tracheophyta</taxon>
        <taxon>Spermatophyta</taxon>
        <taxon>Magnoliopsida</taxon>
        <taxon>Liliopsida</taxon>
        <taxon>Poales</taxon>
        <taxon>Poaceae</taxon>
        <taxon>BOP clade</taxon>
        <taxon>Oryzoideae</taxon>
        <taxon>Oryzeae</taxon>
        <taxon>Oryzinae</taxon>
        <taxon>Oryza</taxon>
        <taxon>Oryza meyeriana</taxon>
    </lineage>
</organism>
<name>A0A6G1D8T6_9ORYZ</name>
<keyword evidence="3" id="KW-1185">Reference proteome</keyword>
<comment type="caution">
    <text evidence="2">The sequence shown here is derived from an EMBL/GenBank/DDBJ whole genome shotgun (WGS) entry which is preliminary data.</text>
</comment>
<gene>
    <name evidence="2" type="ORF">E2562_028611</name>
</gene>
<dbReference type="Proteomes" id="UP000479710">
    <property type="component" value="Unassembled WGS sequence"/>
</dbReference>
<evidence type="ECO:0000313" key="3">
    <source>
        <dbReference type="Proteomes" id="UP000479710"/>
    </source>
</evidence>